<feature type="domain" description="Transglycosylase SLT" evidence="2">
    <location>
        <begin position="127"/>
        <end position="221"/>
    </location>
</feature>
<dbReference type="Proteomes" id="UP000308149">
    <property type="component" value="Chromosome"/>
</dbReference>
<dbReference type="EMBL" id="CP040871">
    <property type="protein sequence ID" value="QDA57114.1"/>
    <property type="molecule type" value="Genomic_DNA"/>
</dbReference>
<evidence type="ECO:0000256" key="1">
    <source>
        <dbReference type="ARBA" id="ARBA00007734"/>
    </source>
</evidence>
<comment type="similarity">
    <text evidence="1">Belongs to the transglycosylase Slt family.</text>
</comment>
<dbReference type="KEGG" id="thes:FHQ07_07175"/>
<dbReference type="Gene3D" id="1.10.530.10">
    <property type="match status" value="1"/>
</dbReference>
<dbReference type="RefSeq" id="WP_139716166.1">
    <property type="nucleotide sequence ID" value="NZ_CP040871.1"/>
</dbReference>
<proteinExistence type="inferred from homology"/>
<dbReference type="PANTHER" id="PTHR37423">
    <property type="entry name" value="SOLUBLE LYTIC MUREIN TRANSGLYCOSYLASE-RELATED"/>
    <property type="match status" value="1"/>
</dbReference>
<keyword evidence="4" id="KW-1185">Reference proteome</keyword>
<dbReference type="CDD" id="cd00254">
    <property type="entry name" value="LT-like"/>
    <property type="match status" value="1"/>
</dbReference>
<evidence type="ECO:0000313" key="4">
    <source>
        <dbReference type="Proteomes" id="UP000308149"/>
    </source>
</evidence>
<dbReference type="InterPro" id="IPR023346">
    <property type="entry name" value="Lysozyme-like_dom_sf"/>
</dbReference>
<dbReference type="SUPFAM" id="SSF53955">
    <property type="entry name" value="Lysozyme-like"/>
    <property type="match status" value="1"/>
</dbReference>
<accession>A0A5B7ZPH5</accession>
<evidence type="ECO:0000313" key="3">
    <source>
        <dbReference type="EMBL" id="QDA57114.1"/>
    </source>
</evidence>
<evidence type="ECO:0000259" key="2">
    <source>
        <dbReference type="Pfam" id="PF01464"/>
    </source>
</evidence>
<dbReference type="InterPro" id="IPR008258">
    <property type="entry name" value="Transglycosylase_SLT_dom_1"/>
</dbReference>
<organism evidence="3 4">
    <name type="scientific">Thermomonas aquatica</name>
    <dbReference type="NCBI Taxonomy" id="2202149"/>
    <lineage>
        <taxon>Bacteria</taxon>
        <taxon>Pseudomonadati</taxon>
        <taxon>Pseudomonadota</taxon>
        <taxon>Gammaproteobacteria</taxon>
        <taxon>Lysobacterales</taxon>
        <taxon>Lysobacteraceae</taxon>
        <taxon>Thermomonas</taxon>
    </lineage>
</organism>
<gene>
    <name evidence="3" type="ORF">FHQ07_07175</name>
</gene>
<dbReference type="Pfam" id="PF01464">
    <property type="entry name" value="SLT"/>
    <property type="match status" value="1"/>
</dbReference>
<dbReference type="OrthoDB" id="9815002at2"/>
<sequence length="262" mass="28176">MPRLAASVVAIVAFACSVDAPARTVYRCVRAGTVSLSTAPEPGSKCEAKAIDDNAAMLPNLWGELGVFSGTLYEWRAPDGRMVYTTRRMPGAVQYLKFTVETPKASPAHPGLGRLGPPKLDAHAREFRAAAKAHKVDDAFLRAIAHAESGFDARAVSPKGAQGLMQLMPDVQKEYGVVDPFASKQSIDAGAKFLRALLRRYKGDFNLAAAAYNAGIGAVAKFRGVPPYAETLAYVEKVHALHERYRSAMGLKPLDPPLRPAQ</sequence>
<dbReference type="AlphaFoldDB" id="A0A5B7ZPH5"/>
<name>A0A5B7ZPH5_9GAMM</name>
<dbReference type="PANTHER" id="PTHR37423:SF2">
    <property type="entry name" value="MEMBRANE-BOUND LYTIC MUREIN TRANSGLYCOSYLASE C"/>
    <property type="match status" value="1"/>
</dbReference>
<dbReference type="PROSITE" id="PS51257">
    <property type="entry name" value="PROKAR_LIPOPROTEIN"/>
    <property type="match status" value="1"/>
</dbReference>
<reference evidence="3 4" key="1">
    <citation type="submission" date="2019-06" db="EMBL/GenBank/DDBJ databases">
        <title>Thermomonas aquatica sp. nov., isolated from an industrial wastewater treatment plant.</title>
        <authorList>
            <person name="Jeon J.H."/>
            <person name="Park D.-S."/>
        </authorList>
    </citation>
    <scope>NUCLEOTIDE SEQUENCE [LARGE SCALE GENOMIC DNA]</scope>
    <source>
        <strain evidence="3 4">SY21</strain>
    </source>
</reference>
<protein>
    <submittedName>
        <fullName evidence="3">Lytic transglycosylase domain-containing protein</fullName>
    </submittedName>
</protein>